<keyword evidence="5 7" id="KW-0227">DNA damage</keyword>
<dbReference type="InterPro" id="IPR000432">
    <property type="entry name" value="DNA_mismatch_repair_MutS_C"/>
</dbReference>
<evidence type="ECO:0000256" key="4">
    <source>
        <dbReference type="ARBA" id="ARBA00023204"/>
    </source>
</evidence>
<reference evidence="9 10" key="1">
    <citation type="submission" date="2021-06" db="EMBL/GenBank/DDBJ databases">
        <authorList>
            <person name="Sun Q."/>
            <person name="Li D."/>
        </authorList>
    </citation>
    <scope>NUCLEOTIDE SEQUENCE [LARGE SCALE GENOMIC DNA]</scope>
    <source>
        <strain evidence="9 10">MSJd-7</strain>
    </source>
</reference>
<dbReference type="PANTHER" id="PTHR11361:SF34">
    <property type="entry name" value="DNA MISMATCH REPAIR PROTEIN MSH1, MITOCHONDRIAL"/>
    <property type="match status" value="1"/>
</dbReference>
<gene>
    <name evidence="5 9" type="primary">mutS</name>
    <name evidence="9" type="ORF">KQI75_08685</name>
</gene>
<dbReference type="HAMAP" id="MF_00096">
    <property type="entry name" value="MutS"/>
    <property type="match status" value="1"/>
</dbReference>
<evidence type="ECO:0000256" key="7">
    <source>
        <dbReference type="RuleBase" id="RU003756"/>
    </source>
</evidence>
<dbReference type="PANTHER" id="PTHR11361">
    <property type="entry name" value="DNA MISMATCH REPAIR PROTEIN MUTS FAMILY MEMBER"/>
    <property type="match status" value="1"/>
</dbReference>
<evidence type="ECO:0000259" key="8">
    <source>
        <dbReference type="PROSITE" id="PS00486"/>
    </source>
</evidence>
<dbReference type="Pfam" id="PF05192">
    <property type="entry name" value="MutS_III"/>
    <property type="match status" value="1"/>
</dbReference>
<dbReference type="InterPro" id="IPR017261">
    <property type="entry name" value="DNA_mismatch_repair_MutS/MSH"/>
</dbReference>
<dbReference type="EMBL" id="JAHLQI010000004">
    <property type="protein sequence ID" value="MBU5490692.1"/>
    <property type="molecule type" value="Genomic_DNA"/>
</dbReference>
<evidence type="ECO:0000256" key="3">
    <source>
        <dbReference type="ARBA" id="ARBA00022840"/>
    </source>
</evidence>
<dbReference type="InterPro" id="IPR045076">
    <property type="entry name" value="MutS"/>
</dbReference>
<evidence type="ECO:0000256" key="2">
    <source>
        <dbReference type="ARBA" id="ARBA00022741"/>
    </source>
</evidence>
<sequence>MAELTPMMRQYFEIKNQNKDGILLYRLGDFYEMFYDDAKIASKELDLVLTGKNCGQEERAPMCGIPFHSCESYIAKLVKNGHKVFICEQTEDPKKAKGLVRREIIRTITPGTVIEASMLQEDCNNYIASVYFGVGGVGICFADITTGEILATDMSGEEMTIYTMNEIGRFTPKEVLLNPAAADDGALVDFLHEHMDSGLERMTEEQYDYAACEQLVRRQFAASAEPTIFTDHPMIVCAVGALLRYLMDTQQSDLSNLDTLQLYYQGQYLELDLNARRNLELFETMRTKEKRGSLLWVLDHTKTAMGARMLRQWMSKPLRSPNQIAQRQKAVGELKDDLVRRTALADELRQMFDIERLIGRIVYGTANCRDMRSMFATLEHVPEIRIQLAQCQSSMLQVLCESMDELQDIKQLIDAAIVDDPPFSLREGGFIQNGYSEELDKLRDIASGGKGSIAAIEEREREATGIAKLKVGYNRVFGYYIEVARSLADKVPAHYVRKQTLANAERYITDELKQYENTVLQAQERITDLEYQLFTEVREQISAAVHRIQITAQTLAQTDVLCALAEVADLYQYCCPEVEYSPVIDIKDGRHPVVERMLRDTMFIANDTLLDDKANRIAVITGPNMAGKSTYMRQVALITIMAQMGSFVPAKSARIGIADRVFTRVGASDDLASGQSTFMVEMSEVADILTHATRFSLVILDEIGRGTSTFDGMSIARAVVEYIADPKKIGARTLFATHYHELTALEDLMDGVKNYNIAVKKRGEDITFLRKIVPGGADDSYGIAVAKLAGVPKPVLRRAKAILKDLEAHAPKIEVREVEEEEEPQMSLTNYRSDDVAEKLRGVNVNTMTPIEALNLVFELQKMVE</sequence>
<dbReference type="RefSeq" id="WP_216470405.1">
    <property type="nucleotide sequence ID" value="NZ_JAHLQI010000004.1"/>
</dbReference>
<dbReference type="Pfam" id="PF01624">
    <property type="entry name" value="MutS_I"/>
    <property type="match status" value="1"/>
</dbReference>
<comment type="function">
    <text evidence="5">This protein is involved in the repair of mismatches in DNA. It is possible that it carries out the mismatch recognition step. This protein has a weak ATPase activity.</text>
</comment>
<dbReference type="CDD" id="cd03284">
    <property type="entry name" value="ABC_MutS1"/>
    <property type="match status" value="1"/>
</dbReference>
<feature type="domain" description="DNA mismatch repair proteins mutS family" evidence="8">
    <location>
        <begin position="696"/>
        <end position="712"/>
    </location>
</feature>
<feature type="binding site" evidence="5">
    <location>
        <begin position="622"/>
        <end position="629"/>
    </location>
    <ligand>
        <name>ATP</name>
        <dbReference type="ChEBI" id="CHEBI:30616"/>
    </ligand>
</feature>
<keyword evidence="5 7" id="KW-0238">DNA-binding</keyword>
<dbReference type="InterPro" id="IPR005748">
    <property type="entry name" value="DNA_mismatch_repair_MutS"/>
</dbReference>
<dbReference type="PROSITE" id="PS00486">
    <property type="entry name" value="DNA_MISMATCH_REPAIR_2"/>
    <property type="match status" value="1"/>
</dbReference>
<evidence type="ECO:0000313" key="10">
    <source>
        <dbReference type="Proteomes" id="UP000783588"/>
    </source>
</evidence>
<dbReference type="SMART" id="SM00533">
    <property type="entry name" value="MUTSd"/>
    <property type="match status" value="1"/>
</dbReference>
<accession>A0ABS6ET04</accession>
<organism evidence="9 10">
    <name type="scientific">Butyricicoccus intestinisimiae</name>
    <dbReference type="NCBI Taxonomy" id="2841509"/>
    <lineage>
        <taxon>Bacteria</taxon>
        <taxon>Bacillati</taxon>
        <taxon>Bacillota</taxon>
        <taxon>Clostridia</taxon>
        <taxon>Eubacteriales</taxon>
        <taxon>Butyricicoccaceae</taxon>
        <taxon>Butyricicoccus</taxon>
    </lineage>
</organism>
<dbReference type="InterPro" id="IPR007860">
    <property type="entry name" value="DNA_mmatch_repair_MutS_con_dom"/>
</dbReference>
<dbReference type="Pfam" id="PF00488">
    <property type="entry name" value="MutS_V"/>
    <property type="match status" value="1"/>
</dbReference>
<keyword evidence="3 5" id="KW-0067">ATP-binding</keyword>
<dbReference type="Proteomes" id="UP000783588">
    <property type="component" value="Unassembled WGS sequence"/>
</dbReference>
<keyword evidence="4 5" id="KW-0234">DNA repair</keyword>
<dbReference type="Pfam" id="PF05190">
    <property type="entry name" value="MutS_IV"/>
    <property type="match status" value="1"/>
</dbReference>
<dbReference type="PIRSF" id="PIRSF037677">
    <property type="entry name" value="DNA_mis_repair_Msh6"/>
    <property type="match status" value="1"/>
</dbReference>
<dbReference type="NCBIfam" id="NF003810">
    <property type="entry name" value="PRK05399.1"/>
    <property type="match status" value="1"/>
</dbReference>
<keyword evidence="10" id="KW-1185">Reference proteome</keyword>
<comment type="caution">
    <text evidence="9">The sequence shown here is derived from an EMBL/GenBank/DDBJ whole genome shotgun (WGS) entry which is preliminary data.</text>
</comment>
<evidence type="ECO:0000256" key="5">
    <source>
        <dbReference type="HAMAP-Rule" id="MF_00096"/>
    </source>
</evidence>
<evidence type="ECO:0000313" key="9">
    <source>
        <dbReference type="EMBL" id="MBU5490692.1"/>
    </source>
</evidence>
<dbReference type="Pfam" id="PF05188">
    <property type="entry name" value="MutS_II"/>
    <property type="match status" value="1"/>
</dbReference>
<evidence type="ECO:0000256" key="1">
    <source>
        <dbReference type="ARBA" id="ARBA00006271"/>
    </source>
</evidence>
<dbReference type="NCBIfam" id="TIGR01070">
    <property type="entry name" value="mutS1"/>
    <property type="match status" value="1"/>
</dbReference>
<dbReference type="SMART" id="SM00534">
    <property type="entry name" value="MUTSac"/>
    <property type="match status" value="1"/>
</dbReference>
<evidence type="ECO:0000256" key="6">
    <source>
        <dbReference type="NCBIfam" id="TIGR01070"/>
    </source>
</evidence>
<comment type="similarity">
    <text evidence="1 5 7">Belongs to the DNA mismatch repair MutS family.</text>
</comment>
<protein>
    <recommendedName>
        <fullName evidence="5 6">DNA mismatch repair protein MutS</fullName>
    </recommendedName>
</protein>
<keyword evidence="2 5" id="KW-0547">Nucleotide-binding</keyword>
<dbReference type="InterPro" id="IPR007696">
    <property type="entry name" value="DNA_mismatch_repair_MutS_core"/>
</dbReference>
<proteinExistence type="inferred from homology"/>
<dbReference type="InterPro" id="IPR007695">
    <property type="entry name" value="DNA_mismatch_repair_MutS-lik_N"/>
</dbReference>
<name>A0ABS6ET04_9FIRM</name>
<dbReference type="InterPro" id="IPR007861">
    <property type="entry name" value="DNA_mismatch_repair_MutS_clamp"/>
</dbReference>